<evidence type="ECO:0000313" key="1">
    <source>
        <dbReference type="EMBL" id="MBD7964849.1"/>
    </source>
</evidence>
<proteinExistence type="predicted"/>
<dbReference type="Proteomes" id="UP000603641">
    <property type="component" value="Unassembled WGS sequence"/>
</dbReference>
<reference evidence="1 2" key="1">
    <citation type="submission" date="2020-08" db="EMBL/GenBank/DDBJ databases">
        <title>A Genomic Blueprint of the Chicken Gut Microbiome.</title>
        <authorList>
            <person name="Gilroy R."/>
            <person name="Ravi A."/>
            <person name="Getino M."/>
            <person name="Pursley I."/>
            <person name="Horton D.L."/>
            <person name="Alikhan N.-F."/>
            <person name="Baker D."/>
            <person name="Gharbi K."/>
            <person name="Hall N."/>
            <person name="Watson M."/>
            <person name="Adriaenssens E.M."/>
            <person name="Foster-Nyarko E."/>
            <person name="Jarju S."/>
            <person name="Secka A."/>
            <person name="Antonio M."/>
            <person name="Oren A."/>
            <person name="Chaudhuri R."/>
            <person name="La Ragione R.M."/>
            <person name="Hildebrand F."/>
            <person name="Pallen M.J."/>
        </authorList>
    </citation>
    <scope>NUCLEOTIDE SEQUENCE [LARGE SCALE GENOMIC DNA]</scope>
    <source>
        <strain evidence="1 2">Sa2CUA10</strain>
    </source>
</reference>
<evidence type="ECO:0000313" key="2">
    <source>
        <dbReference type="Proteomes" id="UP000603641"/>
    </source>
</evidence>
<accession>A0ABR8SNC1</accession>
<protein>
    <submittedName>
        <fullName evidence="1">Uncharacterized protein</fullName>
    </submittedName>
</protein>
<gene>
    <name evidence="1" type="ORF">H9648_12370</name>
</gene>
<dbReference type="RefSeq" id="WP_191754133.1">
    <property type="nucleotide sequence ID" value="NZ_JACSQM010000005.1"/>
</dbReference>
<keyword evidence="2" id="KW-1185">Reference proteome</keyword>
<sequence length="212" mass="23938">MNNFKKVVFIALVVLFLCFLGTKYLLKIIKNDNPTFFNAAEEVILKKGDYLIGKQVKAGFYDVISLSDDVSLMPVKLSKGDMIVGQRLENNAHAFVVGNGSVKLLPAEYVPLKMDAQNKYRIVHSGNYMVGKQILEGRYKISYKVRGKGKVKVKEKPFVQILPGYGKDQLDSFAFEKVSTYKINLETGNILDVRKSLEEEYDSVVIELTLIK</sequence>
<name>A0ABR8SNC1_9BACL</name>
<organism evidence="1 2">
    <name type="scientific">Fictibacillus norfolkensis</name>
    <dbReference type="NCBI Taxonomy" id="2762233"/>
    <lineage>
        <taxon>Bacteria</taxon>
        <taxon>Bacillati</taxon>
        <taxon>Bacillota</taxon>
        <taxon>Bacilli</taxon>
        <taxon>Bacillales</taxon>
        <taxon>Fictibacillaceae</taxon>
        <taxon>Fictibacillus</taxon>
    </lineage>
</organism>
<comment type="caution">
    <text evidence="1">The sequence shown here is derived from an EMBL/GenBank/DDBJ whole genome shotgun (WGS) entry which is preliminary data.</text>
</comment>
<dbReference type="EMBL" id="JACSQM010000005">
    <property type="protein sequence ID" value="MBD7964849.1"/>
    <property type="molecule type" value="Genomic_DNA"/>
</dbReference>